<keyword evidence="4" id="KW-1185">Reference proteome</keyword>
<name>A0A2K1QKH2_9PEZI</name>
<feature type="compositionally biased region" description="Polar residues" evidence="1">
    <location>
        <begin position="1"/>
        <end position="13"/>
    </location>
</feature>
<feature type="domain" description="Subtelomeric hrmA-associated cluster protein AFUB-079030/YDR124W-like helical bundle" evidence="2">
    <location>
        <begin position="84"/>
        <end position="150"/>
    </location>
</feature>
<feature type="compositionally biased region" description="Polar residues" evidence="1">
    <location>
        <begin position="273"/>
        <end position="303"/>
    </location>
</feature>
<dbReference type="InParanoid" id="A0A2K1QKH2"/>
<dbReference type="Proteomes" id="UP000243797">
    <property type="component" value="Unassembled WGS sequence"/>
</dbReference>
<organism evidence="3 4">
    <name type="scientific">Sphaceloma murrayae</name>
    <dbReference type="NCBI Taxonomy" id="2082308"/>
    <lineage>
        <taxon>Eukaryota</taxon>
        <taxon>Fungi</taxon>
        <taxon>Dikarya</taxon>
        <taxon>Ascomycota</taxon>
        <taxon>Pezizomycotina</taxon>
        <taxon>Dothideomycetes</taxon>
        <taxon>Dothideomycetidae</taxon>
        <taxon>Myriangiales</taxon>
        <taxon>Elsinoaceae</taxon>
        <taxon>Sphaceloma</taxon>
    </lineage>
</organism>
<reference evidence="3 4" key="1">
    <citation type="submission" date="2017-06" db="EMBL/GenBank/DDBJ databases">
        <title>Draft genome sequence of a variant of Elsinoe murrayae.</title>
        <authorList>
            <person name="Cheng Q."/>
        </authorList>
    </citation>
    <scope>NUCLEOTIDE SEQUENCE [LARGE SCALE GENOMIC DNA]</scope>
    <source>
        <strain evidence="3 4">CQ-2017a</strain>
    </source>
</reference>
<evidence type="ECO:0000256" key="1">
    <source>
        <dbReference type="SAM" id="MobiDB-lite"/>
    </source>
</evidence>
<dbReference type="OrthoDB" id="10360736at2759"/>
<proteinExistence type="predicted"/>
<dbReference type="AlphaFoldDB" id="A0A2K1QKH2"/>
<evidence type="ECO:0000259" key="2">
    <source>
        <dbReference type="Pfam" id="PF11001"/>
    </source>
</evidence>
<feature type="region of interest" description="Disordered" evidence="1">
    <location>
        <begin position="1"/>
        <end position="22"/>
    </location>
</feature>
<dbReference type="EMBL" id="NKHZ01000070">
    <property type="protein sequence ID" value="PNS15380.1"/>
    <property type="molecule type" value="Genomic_DNA"/>
</dbReference>
<feature type="region of interest" description="Disordered" evidence="1">
    <location>
        <begin position="453"/>
        <end position="488"/>
    </location>
</feature>
<dbReference type="Pfam" id="PF11001">
    <property type="entry name" value="AFUB_07903_YDR124W_hel"/>
    <property type="match status" value="1"/>
</dbReference>
<sequence>MSGSLSGQQITSSNKRKQSTLEDDSLDSALAVVPSAKKRAKRTTPILRRLARPVEVSFEMADGEGRVECILTLLLQISIDRVQKLLSDLVSVLIPGKKTRYPYPNKNKEGLGSIAPGWWPIEAVRWGAVHHLSKSETIRLALYIIRMRWTSQDYVHFNGSATDKVPPQDCWIKWIRQYVNGSATSENFNKTPAAKDKDEVYLAHLRSVLLVEHEYLMTGKGAHIKCPYIRLCVSQTDVLLSTDKDLLSEPWIRQPSRSNRRIPISISCVGKSATPSSQVTQSRSRQASSTPEMTGSNSGSLSDMFSPMGDAVRTPSSVSSRDSGLDMLVAYDRGAEHIRNMTAFPMDPGPSIFHTPSVMAPSFCASPSFCFSGFANNDPPAHASLGTTLPLTSSALSFAPHESANNYQDWTNNYCSAKDQRLDSWIDATTLYNPALYSSATYHPIPYHPPPYHPSTYHPSPYQTSPCTPIEGQSPAPAQQQEQPDPWS</sequence>
<evidence type="ECO:0000313" key="4">
    <source>
        <dbReference type="Proteomes" id="UP000243797"/>
    </source>
</evidence>
<protein>
    <recommendedName>
        <fullName evidence="2">Subtelomeric hrmA-associated cluster protein AFUB-079030/YDR124W-like helical bundle domain-containing protein</fullName>
    </recommendedName>
</protein>
<evidence type="ECO:0000313" key="3">
    <source>
        <dbReference type="EMBL" id="PNS15380.1"/>
    </source>
</evidence>
<accession>A0A2K1QKH2</accession>
<gene>
    <name evidence="3" type="ORF">CAC42_639</name>
</gene>
<feature type="compositionally biased region" description="Low complexity" evidence="1">
    <location>
        <begin position="473"/>
        <end position="488"/>
    </location>
</feature>
<feature type="region of interest" description="Disordered" evidence="1">
    <location>
        <begin position="270"/>
        <end position="322"/>
    </location>
</feature>
<comment type="caution">
    <text evidence="3">The sequence shown here is derived from an EMBL/GenBank/DDBJ whole genome shotgun (WGS) entry which is preliminary data.</text>
</comment>
<dbReference type="InterPro" id="IPR047092">
    <property type="entry name" value="AFUB_07903/YDR124W-like_hel"/>
</dbReference>